<protein>
    <recommendedName>
        <fullName evidence="3">Cellobiose phosphorylase</fullName>
    </recommendedName>
</protein>
<proteinExistence type="predicted"/>
<evidence type="ECO:0000313" key="1">
    <source>
        <dbReference type="EMBL" id="MFC4737896.1"/>
    </source>
</evidence>
<dbReference type="RefSeq" id="WP_377910488.1">
    <property type="nucleotide sequence ID" value="NZ_JBHSGK010000020.1"/>
</dbReference>
<organism evidence="1 2">
    <name type="scientific">Bacillus daqingensis</name>
    <dbReference type="NCBI Taxonomy" id="872396"/>
    <lineage>
        <taxon>Bacteria</taxon>
        <taxon>Bacillati</taxon>
        <taxon>Bacillota</taxon>
        <taxon>Bacilli</taxon>
        <taxon>Bacillales</taxon>
        <taxon>Bacillaceae</taxon>
        <taxon>Bacillus</taxon>
    </lineage>
</organism>
<dbReference type="EMBL" id="JBHSGK010000020">
    <property type="protein sequence ID" value="MFC4737896.1"/>
    <property type="molecule type" value="Genomic_DNA"/>
</dbReference>
<comment type="caution">
    <text evidence="1">The sequence shown here is derived from an EMBL/GenBank/DDBJ whole genome shotgun (WGS) entry which is preliminary data.</text>
</comment>
<sequence length="1045" mass="116888">MYKLNDDHSFSIMDYQKKAPFSSFLPGLAGEEGIPIWAFYVNRGQGIVSFGTQDKNNAVLEFMPADKAYRDVYTHGFRTFINLVEGDKRTFLEPFSAYPAEHEQMEVAQNGLKLQSKGNDVEVEVDYFVLPESASGALVRRLQLRNVSGRSLQIEAADGMPAVLPSGVDHVPYKELGNTLKSWFDVLYTESGTPFYQLRGSTADSSEVSSVEAGNYYWSLVCRGNEEELGSKLTERSRLFGTDTSLQFPQHFVSGSVFTKLGDAQQTTNQVSSGFTLVSGELADGEAWEVWSVSGCADSIELLEKTEKHWDRTFLQQCSERAEAIAEEVTAPAAAATGEKTVDAYTRQCYLDNGLRGGFPHVFESEAQRHVYYLFSRKHGDLERDYNFFSISPTFYSQGNGNYRDINQNRRMDVFFEPEVRDANIHQFMSLTQLDGYNPLHVKGVLFHLPKGADVLKRFADSRQAAKLLQDGFTPGSVKHLLESGKLSSSESFSELLGYMLDEAEVSYEADYGEGYWTDHWTYNLDLIDAFLSVYPDKQHDLFFGRSYPFFRSPAVVVPRSEKYVMTANGLRQYKAVRVDKDRTGKWEQTTDGGRYETNLYGKLLLLAATKAANLAPYGYGLEMEADKPGWNDSLNGLPGMIGSCTAELFELKRLFYLLRKADGEASLPEEAVRFIDGLCKDAIAFSLDSIALWHAFHARKEAYRQSILDGVSGAEKRLAAAEWNKKLEPLQQLIDEAAEKVNEPELPATYYYFEADISSLPEDLTELDVTPRAVAPYLEGIVKSMKMRDSQADQKKLYDAVKRSGLYDQKLGMYKVSGPIGAEPAEIGRAKAFTPGWLENESVFLHMEYKYMLEVLRSGMHDAFFDDVSTVWIPFLDPDVYGRSTLENSSFIASSANPDPALHGRGFVSRLSGATVEYLHMWIHMMTGPAPFRMQDGELRLQLEPVLPSWMFTEDGTASFTLFGSCSVTYHNSSGNATFGEGSVQPEAYIVTYRDGKSKTITGRSLGQQEAEAVRSKDITSVDVYLKPPVNTEAQSASSVNHSS</sequence>
<evidence type="ECO:0008006" key="3">
    <source>
        <dbReference type="Google" id="ProtNLM"/>
    </source>
</evidence>
<gene>
    <name evidence="1" type="ORF">ACFO4L_15050</name>
</gene>
<dbReference type="SUPFAM" id="SSF48208">
    <property type="entry name" value="Six-hairpin glycosidases"/>
    <property type="match status" value="1"/>
</dbReference>
<dbReference type="Proteomes" id="UP001595896">
    <property type="component" value="Unassembled WGS sequence"/>
</dbReference>
<dbReference type="Gene3D" id="2.70.98.40">
    <property type="entry name" value="Glycoside hydrolase, family 65, N-terminal domain"/>
    <property type="match status" value="1"/>
</dbReference>
<evidence type="ECO:0000313" key="2">
    <source>
        <dbReference type="Proteomes" id="UP001595896"/>
    </source>
</evidence>
<name>A0ABV9P019_9BACI</name>
<dbReference type="InterPro" id="IPR037018">
    <property type="entry name" value="GH65_N"/>
</dbReference>
<dbReference type="InterPro" id="IPR008928">
    <property type="entry name" value="6-hairpin_glycosidase_sf"/>
</dbReference>
<accession>A0ABV9P019</accession>
<reference evidence="2" key="1">
    <citation type="journal article" date="2019" name="Int. J. Syst. Evol. Microbiol.">
        <title>The Global Catalogue of Microorganisms (GCM) 10K type strain sequencing project: providing services to taxonomists for standard genome sequencing and annotation.</title>
        <authorList>
            <consortium name="The Broad Institute Genomics Platform"/>
            <consortium name="The Broad Institute Genome Sequencing Center for Infectious Disease"/>
            <person name="Wu L."/>
            <person name="Ma J."/>
        </authorList>
    </citation>
    <scope>NUCLEOTIDE SEQUENCE [LARGE SCALE GENOMIC DNA]</scope>
    <source>
        <strain evidence="2">JCM 12165</strain>
    </source>
</reference>
<keyword evidence="2" id="KW-1185">Reference proteome</keyword>